<accession>A0AAU9MN05</accession>
<name>A0AAU9MN05_9ASTR</name>
<dbReference type="EMBL" id="CAKMRJ010002580">
    <property type="protein sequence ID" value="CAH1429233.1"/>
    <property type="molecule type" value="Genomic_DNA"/>
</dbReference>
<protein>
    <recommendedName>
        <fullName evidence="1">Reverse transcriptase zinc-binding domain-containing protein</fullName>
    </recommendedName>
</protein>
<dbReference type="PANTHER" id="PTHR33116">
    <property type="entry name" value="REVERSE TRANSCRIPTASE ZINC-BINDING DOMAIN-CONTAINING PROTEIN-RELATED-RELATED"/>
    <property type="match status" value="1"/>
</dbReference>
<dbReference type="Pfam" id="PF13966">
    <property type="entry name" value="zf-RVT"/>
    <property type="match status" value="1"/>
</dbReference>
<dbReference type="PANTHER" id="PTHR33116:SF79">
    <property type="entry name" value="REVERSE TRANSCRIPTASE DOMAIN, ZINC FINGER, CCHC-TYPE-RELATED"/>
    <property type="match status" value="1"/>
</dbReference>
<keyword evidence="3" id="KW-1185">Reference proteome</keyword>
<proteinExistence type="predicted"/>
<evidence type="ECO:0000313" key="3">
    <source>
        <dbReference type="Proteomes" id="UP001157418"/>
    </source>
</evidence>
<dbReference type="Proteomes" id="UP001157418">
    <property type="component" value="Unassembled WGS sequence"/>
</dbReference>
<dbReference type="InterPro" id="IPR026960">
    <property type="entry name" value="RVT-Znf"/>
</dbReference>
<reference evidence="2 3" key="1">
    <citation type="submission" date="2022-01" db="EMBL/GenBank/DDBJ databases">
        <authorList>
            <person name="Xiong W."/>
            <person name="Schranz E."/>
        </authorList>
    </citation>
    <scope>NUCLEOTIDE SEQUENCE [LARGE SCALE GENOMIC DNA]</scope>
</reference>
<feature type="domain" description="Reverse transcriptase zinc-binding" evidence="1">
    <location>
        <begin position="18"/>
        <end position="80"/>
    </location>
</feature>
<organism evidence="2 3">
    <name type="scientific">Lactuca virosa</name>
    <dbReference type="NCBI Taxonomy" id="75947"/>
    <lineage>
        <taxon>Eukaryota</taxon>
        <taxon>Viridiplantae</taxon>
        <taxon>Streptophyta</taxon>
        <taxon>Embryophyta</taxon>
        <taxon>Tracheophyta</taxon>
        <taxon>Spermatophyta</taxon>
        <taxon>Magnoliopsida</taxon>
        <taxon>eudicotyledons</taxon>
        <taxon>Gunneridae</taxon>
        <taxon>Pentapetalae</taxon>
        <taxon>asterids</taxon>
        <taxon>campanulids</taxon>
        <taxon>Asterales</taxon>
        <taxon>Asteraceae</taxon>
        <taxon>Cichorioideae</taxon>
        <taxon>Cichorieae</taxon>
        <taxon>Lactucinae</taxon>
        <taxon>Lactuca</taxon>
    </lineage>
</organism>
<dbReference type="AlphaFoldDB" id="A0AAU9MN05"/>
<sequence length="183" mass="21129">MRKKIEQILGPQQIIPPFNWSKDVPGKVNCFIWRAKQDRIPSAVTLLSKGVSVNSTYCSACISGEENANHILVECPFAQTIREKLFEWCGIQQASYNSINELLNYAESWGGSLKKRNRFLTICYGLLWNVWKYRNDRVFKAMFINPTTGMELIKSMVYFWIKCRGNSGVGSWLEWQTSPFVNL</sequence>
<gene>
    <name evidence="2" type="ORF">LVIROSA_LOCUS16105</name>
</gene>
<comment type="caution">
    <text evidence="2">The sequence shown here is derived from an EMBL/GenBank/DDBJ whole genome shotgun (WGS) entry which is preliminary data.</text>
</comment>
<evidence type="ECO:0000313" key="2">
    <source>
        <dbReference type="EMBL" id="CAH1429233.1"/>
    </source>
</evidence>
<evidence type="ECO:0000259" key="1">
    <source>
        <dbReference type="Pfam" id="PF13966"/>
    </source>
</evidence>